<dbReference type="GO" id="GO:0006627">
    <property type="term" value="P:protein processing involved in protein targeting to mitochondrion"/>
    <property type="evidence" value="ECO:0007669"/>
    <property type="project" value="TreeGrafter"/>
</dbReference>
<dbReference type="PANTHER" id="PTHR12383:SF16">
    <property type="entry name" value="MITOCHONDRIAL INNER MEMBRANE PROTEASE SUBUNIT 1"/>
    <property type="match status" value="1"/>
</dbReference>
<dbReference type="CDD" id="cd06530">
    <property type="entry name" value="S26_SPase_I"/>
    <property type="match status" value="1"/>
</dbReference>
<feature type="domain" description="Peptidase S26" evidence="9">
    <location>
        <begin position="101"/>
        <end position="141"/>
    </location>
</feature>
<evidence type="ECO:0000256" key="1">
    <source>
        <dbReference type="ARBA" id="ARBA00004273"/>
    </source>
</evidence>
<dbReference type="AlphaFoldDB" id="A0A9W3BKW7"/>
<evidence type="ECO:0000313" key="11">
    <source>
        <dbReference type="RefSeq" id="XP_055900068.1"/>
    </source>
</evidence>
<dbReference type="InterPro" id="IPR000223">
    <property type="entry name" value="Pept_S26A_signal_pept_1"/>
</dbReference>
<keyword evidence="5" id="KW-0496">Mitochondrion</keyword>
<evidence type="ECO:0000256" key="7">
    <source>
        <dbReference type="ARBA" id="ARBA00038445"/>
    </source>
</evidence>
<dbReference type="InterPro" id="IPR036286">
    <property type="entry name" value="LexA/Signal_pep-like_sf"/>
</dbReference>
<feature type="active site" evidence="8">
    <location>
        <position position="82"/>
    </location>
</feature>
<keyword evidence="4" id="KW-0378">Hydrolase</keyword>
<dbReference type="GO" id="GO:0042720">
    <property type="term" value="C:mitochondrial inner membrane peptidase complex"/>
    <property type="evidence" value="ECO:0007669"/>
    <property type="project" value="TreeGrafter"/>
</dbReference>
<dbReference type="Proteomes" id="UP001165740">
    <property type="component" value="Chromosome 10"/>
</dbReference>
<evidence type="ECO:0000256" key="2">
    <source>
        <dbReference type="ARBA" id="ARBA00011805"/>
    </source>
</evidence>
<gene>
    <name evidence="11 12" type="primary">LOC106062832</name>
</gene>
<dbReference type="SUPFAM" id="SSF51306">
    <property type="entry name" value="LexA/Signal peptidase"/>
    <property type="match status" value="1"/>
</dbReference>
<keyword evidence="3" id="KW-0999">Mitochondrion inner membrane</keyword>
<dbReference type="OMA" id="LCKGPSM"/>
<feature type="domain" description="Peptidase S26" evidence="9">
    <location>
        <begin position="29"/>
        <end position="92"/>
    </location>
</feature>
<dbReference type="InterPro" id="IPR019533">
    <property type="entry name" value="Peptidase_S26"/>
</dbReference>
<comment type="subunit">
    <text evidence="2">Heterodimer of 2 subunits, IMMPL1 and IMMPL2.</text>
</comment>
<dbReference type="GeneID" id="106062832"/>
<dbReference type="GO" id="GO:0006465">
    <property type="term" value="P:signal peptide processing"/>
    <property type="evidence" value="ECO:0007669"/>
    <property type="project" value="InterPro"/>
</dbReference>
<proteinExistence type="inferred from homology"/>
<dbReference type="PANTHER" id="PTHR12383">
    <property type="entry name" value="PROTEASE FAMILY S26 MITOCHONDRIAL INNER MEMBRANE PROTEASE-RELATED"/>
    <property type="match status" value="1"/>
</dbReference>
<reference evidence="11 12" key="1">
    <citation type="submission" date="2025-04" db="UniProtKB">
        <authorList>
            <consortium name="RefSeq"/>
        </authorList>
    </citation>
    <scope>IDENTIFICATION</scope>
</reference>
<evidence type="ECO:0000313" key="12">
    <source>
        <dbReference type="RefSeq" id="XP_055900069.1"/>
    </source>
</evidence>
<dbReference type="RefSeq" id="XP_055900069.1">
    <property type="nucleotide sequence ID" value="XM_056044094.1"/>
</dbReference>
<feature type="active site" evidence="8">
    <location>
        <position position="39"/>
    </location>
</feature>
<evidence type="ECO:0000256" key="6">
    <source>
        <dbReference type="ARBA" id="ARBA00023136"/>
    </source>
</evidence>
<name>A0A9W3BKW7_BIOGL</name>
<dbReference type="Gene3D" id="2.10.109.10">
    <property type="entry name" value="Umud Fragment, subunit A"/>
    <property type="match status" value="1"/>
</dbReference>
<comment type="subcellular location">
    <subcellularLocation>
        <location evidence="1">Mitochondrion inner membrane</location>
    </subcellularLocation>
</comment>
<sequence>MASPFVVLGKSVIYTVSGFSTLYCTLKFIGGFGRCEDVSMEPTIQHGDLVWISPISVNFQRLQKGDVVFCKSPKSPKAIICKRLIGMEGDTVFNDEKGYEEYVDNGQIWLEGDNKDYSIDSRSYGPLPYGLIVSKVALRLWPLSRFGFIEPGKQPANLNEQPAKLNEL</sequence>
<evidence type="ECO:0000313" key="10">
    <source>
        <dbReference type="Proteomes" id="UP001165740"/>
    </source>
</evidence>
<organism evidence="10 11">
    <name type="scientific">Biomphalaria glabrata</name>
    <name type="common">Bloodfluke planorb</name>
    <name type="synonym">Freshwater snail</name>
    <dbReference type="NCBI Taxonomy" id="6526"/>
    <lineage>
        <taxon>Eukaryota</taxon>
        <taxon>Metazoa</taxon>
        <taxon>Spiralia</taxon>
        <taxon>Lophotrochozoa</taxon>
        <taxon>Mollusca</taxon>
        <taxon>Gastropoda</taxon>
        <taxon>Heterobranchia</taxon>
        <taxon>Euthyneura</taxon>
        <taxon>Panpulmonata</taxon>
        <taxon>Hygrophila</taxon>
        <taxon>Lymnaeoidea</taxon>
        <taxon>Planorbidae</taxon>
        <taxon>Biomphalaria</taxon>
    </lineage>
</organism>
<dbReference type="GO" id="GO:0004252">
    <property type="term" value="F:serine-type endopeptidase activity"/>
    <property type="evidence" value="ECO:0007669"/>
    <property type="project" value="InterPro"/>
</dbReference>
<dbReference type="InterPro" id="IPR052064">
    <property type="entry name" value="Mito_IMP1_subunit"/>
</dbReference>
<protein>
    <submittedName>
        <fullName evidence="11 12">Mitochondrial inner membrane protease subunit 1-like</fullName>
    </submittedName>
</protein>
<evidence type="ECO:0000256" key="4">
    <source>
        <dbReference type="ARBA" id="ARBA00022801"/>
    </source>
</evidence>
<evidence type="ECO:0000259" key="9">
    <source>
        <dbReference type="Pfam" id="PF10502"/>
    </source>
</evidence>
<dbReference type="PRINTS" id="PR00727">
    <property type="entry name" value="LEADERPTASE"/>
</dbReference>
<keyword evidence="6" id="KW-0472">Membrane</keyword>
<dbReference type="OrthoDB" id="308440at2759"/>
<dbReference type="Pfam" id="PF10502">
    <property type="entry name" value="Peptidase_S26"/>
    <property type="match status" value="2"/>
</dbReference>
<dbReference type="RefSeq" id="XP_055900068.1">
    <property type="nucleotide sequence ID" value="XM_056044093.1"/>
</dbReference>
<accession>A0A9W3BKW7</accession>
<evidence type="ECO:0000256" key="3">
    <source>
        <dbReference type="ARBA" id="ARBA00022792"/>
    </source>
</evidence>
<comment type="similarity">
    <text evidence="7">Belongs to the peptidase S26 family. IMP1 subfamily.</text>
</comment>
<keyword evidence="10" id="KW-1185">Reference proteome</keyword>
<evidence type="ECO:0000256" key="8">
    <source>
        <dbReference type="PIRSR" id="PIRSR600223-1"/>
    </source>
</evidence>
<evidence type="ECO:0000256" key="5">
    <source>
        <dbReference type="ARBA" id="ARBA00023128"/>
    </source>
</evidence>